<protein>
    <submittedName>
        <fullName evidence="2">Uncharacterized protein</fullName>
    </submittedName>
</protein>
<dbReference type="Proteomes" id="UP000663842">
    <property type="component" value="Unassembled WGS sequence"/>
</dbReference>
<feature type="region of interest" description="Disordered" evidence="1">
    <location>
        <begin position="296"/>
        <end position="328"/>
    </location>
</feature>
<dbReference type="AlphaFoldDB" id="A0A819RD71"/>
<name>A0A819RD71_9BILA</name>
<feature type="compositionally biased region" description="Polar residues" evidence="1">
    <location>
        <begin position="299"/>
        <end position="321"/>
    </location>
</feature>
<evidence type="ECO:0000313" key="3">
    <source>
        <dbReference type="Proteomes" id="UP000663842"/>
    </source>
</evidence>
<evidence type="ECO:0000256" key="1">
    <source>
        <dbReference type="SAM" id="MobiDB-lite"/>
    </source>
</evidence>
<proteinExistence type="predicted"/>
<gene>
    <name evidence="2" type="ORF">UXM345_LOCUS18695</name>
</gene>
<organism evidence="2 3">
    <name type="scientific">Rotaria magnacalcarata</name>
    <dbReference type="NCBI Taxonomy" id="392030"/>
    <lineage>
        <taxon>Eukaryota</taxon>
        <taxon>Metazoa</taxon>
        <taxon>Spiralia</taxon>
        <taxon>Gnathifera</taxon>
        <taxon>Rotifera</taxon>
        <taxon>Eurotatoria</taxon>
        <taxon>Bdelloidea</taxon>
        <taxon>Philodinida</taxon>
        <taxon>Philodinidae</taxon>
        <taxon>Rotaria</taxon>
    </lineage>
</organism>
<evidence type="ECO:0000313" key="2">
    <source>
        <dbReference type="EMBL" id="CAF4042665.1"/>
    </source>
</evidence>
<dbReference type="EMBL" id="CAJOBF010002563">
    <property type="protein sequence ID" value="CAF4042665.1"/>
    <property type="molecule type" value="Genomic_DNA"/>
</dbReference>
<sequence length="328" mass="36560">MRFLAETFGSSLLMDAGGILANIVVANKRAIVIALLVEATFMVQFCPWIDCYWLRWGQQRRMEMVSRDNDHPTGIIFIVDVLFYPEIYAPVLIRKLVKKLSIATGGSIYQSNNHNHSASPDQLEAKLLRDKMKKRILTEITPITKIYDEKIVKTKLSKVAAILPAVIEYRMYPTGTLLGEKLSVIFDTPESYQQTLSNEQFLLLIYEYSSNIGITYDHVHDLQSSAYPQTIRYGHRSKKTSVFYVLIKEMASHFQQRTVRAGCGSNPNNAGEILSVRNAHNRGDLSELVALVGHGASGRGSSRQTAHGVGQANSVAASKMSSRLGIGH</sequence>
<reference evidence="2" key="1">
    <citation type="submission" date="2021-02" db="EMBL/GenBank/DDBJ databases">
        <authorList>
            <person name="Nowell W R."/>
        </authorList>
    </citation>
    <scope>NUCLEOTIDE SEQUENCE</scope>
</reference>
<comment type="caution">
    <text evidence="2">The sequence shown here is derived from an EMBL/GenBank/DDBJ whole genome shotgun (WGS) entry which is preliminary data.</text>
</comment>
<accession>A0A819RD71</accession>